<keyword evidence="3" id="KW-1185">Reference proteome</keyword>
<organism evidence="2 3">
    <name type="scientific">Chromobacterium rhizoryzae</name>
    <dbReference type="NCBI Taxonomy" id="1778675"/>
    <lineage>
        <taxon>Bacteria</taxon>
        <taxon>Pseudomonadati</taxon>
        <taxon>Pseudomonadota</taxon>
        <taxon>Betaproteobacteria</taxon>
        <taxon>Neisseriales</taxon>
        <taxon>Chromobacteriaceae</taxon>
        <taxon>Chromobacterium</taxon>
    </lineage>
</organism>
<sequence length="259" mass="27856">MRRSLPEGASVFAVKPPNLGLYMNILLLSAFPAESAHLSQQLSATWMPDPVLGALSCRSLQYNLHQLYLAETGVGTEDAALTTLALLQQRDIDLVLFLGTSGAVGDGWGIGDVVAGNKVVQMDLYGIDKILKGTPFESCLFNSNTHGHLETEWDADPYWLAKLNALPMVKQGVIFSSNQFPVPADKFPAMLELGRGVIEMEASGVMRAARRVGSTPVLVLRAVSNIIDGQGRDKGTPEHGIELCAERLSAAVLKLLSTI</sequence>
<feature type="domain" description="Nucleoside phosphorylase" evidence="1">
    <location>
        <begin position="25"/>
        <end position="256"/>
    </location>
</feature>
<dbReference type="GO" id="GO:0019284">
    <property type="term" value="P:L-methionine salvage from S-adenosylmethionine"/>
    <property type="evidence" value="ECO:0007669"/>
    <property type="project" value="TreeGrafter"/>
</dbReference>
<evidence type="ECO:0000259" key="1">
    <source>
        <dbReference type="Pfam" id="PF01048"/>
    </source>
</evidence>
<dbReference type="SUPFAM" id="SSF53167">
    <property type="entry name" value="Purine and uridine phosphorylases"/>
    <property type="match status" value="1"/>
</dbReference>
<dbReference type="PANTHER" id="PTHR46832:SF1">
    <property type="entry name" value="5'-METHYLTHIOADENOSINE_S-ADENOSYLHOMOCYSTEINE NUCLEOSIDASE"/>
    <property type="match status" value="1"/>
</dbReference>
<name>A0AAD0W788_9NEIS</name>
<dbReference type="Proteomes" id="UP000259465">
    <property type="component" value="Chromosome"/>
</dbReference>
<dbReference type="InterPro" id="IPR035994">
    <property type="entry name" value="Nucleoside_phosphorylase_sf"/>
</dbReference>
<dbReference type="AlphaFoldDB" id="A0AAD0W788"/>
<evidence type="ECO:0000313" key="2">
    <source>
        <dbReference type="EMBL" id="AXT45969.1"/>
    </source>
</evidence>
<dbReference type="Pfam" id="PF01048">
    <property type="entry name" value="PNP_UDP_1"/>
    <property type="match status" value="1"/>
</dbReference>
<proteinExistence type="predicted"/>
<dbReference type="GO" id="GO:0008782">
    <property type="term" value="F:adenosylhomocysteine nucleosidase activity"/>
    <property type="evidence" value="ECO:0007669"/>
    <property type="project" value="TreeGrafter"/>
</dbReference>
<gene>
    <name evidence="2" type="ORF">D1345_07160</name>
</gene>
<dbReference type="PANTHER" id="PTHR46832">
    <property type="entry name" value="5'-METHYLTHIOADENOSINE/S-ADENOSYLHOMOCYSTEINE NUCLEOSIDASE"/>
    <property type="match status" value="1"/>
</dbReference>
<dbReference type="GO" id="GO:0005829">
    <property type="term" value="C:cytosol"/>
    <property type="evidence" value="ECO:0007669"/>
    <property type="project" value="TreeGrafter"/>
</dbReference>
<reference evidence="2 3" key="1">
    <citation type="submission" date="2018-08" db="EMBL/GenBank/DDBJ databases">
        <title>Complete genome sequence of JP2-74.</title>
        <authorList>
            <person name="Wu L."/>
        </authorList>
    </citation>
    <scope>NUCLEOTIDE SEQUENCE [LARGE SCALE GENOMIC DNA]</scope>
    <source>
        <strain evidence="2 3">JP2-74</strain>
    </source>
</reference>
<dbReference type="Gene3D" id="3.40.50.1580">
    <property type="entry name" value="Nucleoside phosphorylase domain"/>
    <property type="match status" value="1"/>
</dbReference>
<evidence type="ECO:0000313" key="3">
    <source>
        <dbReference type="Proteomes" id="UP000259465"/>
    </source>
</evidence>
<dbReference type="GO" id="GO:0008930">
    <property type="term" value="F:methylthioadenosine nucleosidase activity"/>
    <property type="evidence" value="ECO:0007669"/>
    <property type="project" value="TreeGrafter"/>
</dbReference>
<accession>A0AAD0W788</accession>
<dbReference type="KEGG" id="crz:D1345_07160"/>
<dbReference type="GO" id="GO:0009116">
    <property type="term" value="P:nucleoside metabolic process"/>
    <property type="evidence" value="ECO:0007669"/>
    <property type="project" value="InterPro"/>
</dbReference>
<dbReference type="EMBL" id="CP031968">
    <property type="protein sequence ID" value="AXT45969.1"/>
    <property type="molecule type" value="Genomic_DNA"/>
</dbReference>
<protein>
    <recommendedName>
        <fullName evidence="1">Nucleoside phosphorylase domain-containing protein</fullName>
    </recommendedName>
</protein>
<dbReference type="InterPro" id="IPR000845">
    <property type="entry name" value="Nucleoside_phosphorylase_d"/>
</dbReference>